<dbReference type="AlphaFoldDB" id="A0AAU3I6W7"/>
<evidence type="ECO:0000313" key="1">
    <source>
        <dbReference type="EMBL" id="WTZ13192.1"/>
    </source>
</evidence>
<dbReference type="EMBL" id="CP109546">
    <property type="protein sequence ID" value="WTZ13192.1"/>
    <property type="molecule type" value="Genomic_DNA"/>
</dbReference>
<protein>
    <submittedName>
        <fullName evidence="1">Uncharacterized protein</fullName>
    </submittedName>
</protein>
<gene>
    <name evidence="1" type="ORF">OG699_37660</name>
</gene>
<accession>A0AAU3I6W7</accession>
<name>A0AAU3I6W7_9ACTN</name>
<proteinExistence type="predicted"/>
<reference evidence="1" key="1">
    <citation type="submission" date="2022-10" db="EMBL/GenBank/DDBJ databases">
        <title>The complete genomes of actinobacterial strains from the NBC collection.</title>
        <authorList>
            <person name="Joergensen T.S."/>
            <person name="Alvarez Arevalo M."/>
            <person name="Sterndorff E.B."/>
            <person name="Faurdal D."/>
            <person name="Vuksanovic O."/>
            <person name="Mourched A.-S."/>
            <person name="Charusanti P."/>
            <person name="Shaw S."/>
            <person name="Blin K."/>
            <person name="Weber T."/>
        </authorList>
    </citation>
    <scope>NUCLEOTIDE SEQUENCE</scope>
    <source>
        <strain evidence="1">NBC_01393</strain>
    </source>
</reference>
<organism evidence="1">
    <name type="scientific">Streptomyces sp. NBC_01393</name>
    <dbReference type="NCBI Taxonomy" id="2903851"/>
    <lineage>
        <taxon>Bacteria</taxon>
        <taxon>Bacillati</taxon>
        <taxon>Actinomycetota</taxon>
        <taxon>Actinomycetes</taxon>
        <taxon>Kitasatosporales</taxon>
        <taxon>Streptomycetaceae</taxon>
        <taxon>Streptomyces</taxon>
    </lineage>
</organism>
<sequence length="80" mass="9560">MTAVQPEYEQPALPFEDEVLVVLYKREAESRALYAYWDALEYTVRVRVKSLGFEIKRSRRDSWHDGDRLNIQLRVEAERT</sequence>